<dbReference type="InterPro" id="IPR002491">
    <property type="entry name" value="ABC_transptr_periplasmic_BD"/>
</dbReference>
<dbReference type="Pfam" id="PF01497">
    <property type="entry name" value="Peripla_BP_2"/>
    <property type="match status" value="1"/>
</dbReference>
<evidence type="ECO:0000256" key="2">
    <source>
        <dbReference type="SAM" id="SignalP"/>
    </source>
</evidence>
<dbReference type="PROSITE" id="PS51257">
    <property type="entry name" value="PROKAR_LIPOPROTEIN"/>
    <property type="match status" value="1"/>
</dbReference>
<reference evidence="4" key="1">
    <citation type="journal article" date="2014" name="Int. J. Syst. Evol. Microbiol.">
        <title>Complete genome sequence of Corynebacterium casei LMG S-19264T (=DSM 44701T), isolated from a smear-ripened cheese.</title>
        <authorList>
            <consortium name="US DOE Joint Genome Institute (JGI-PGF)"/>
            <person name="Walter F."/>
            <person name="Albersmeier A."/>
            <person name="Kalinowski J."/>
            <person name="Ruckert C."/>
        </authorList>
    </citation>
    <scope>NUCLEOTIDE SEQUENCE</scope>
    <source>
        <strain evidence="4">JCM 3346</strain>
    </source>
</reference>
<gene>
    <name evidence="4" type="ORF">GCM10010196_12490</name>
</gene>
<dbReference type="PROSITE" id="PS50983">
    <property type="entry name" value="FE_B12_PBP"/>
    <property type="match status" value="1"/>
</dbReference>
<dbReference type="PANTHER" id="PTHR30535">
    <property type="entry name" value="VITAMIN B12-BINDING PROTEIN"/>
    <property type="match status" value="1"/>
</dbReference>
<keyword evidence="2" id="KW-0732">Signal</keyword>
<comment type="similarity">
    <text evidence="1">Belongs to the bacterial solute-binding protein 8 family.</text>
</comment>
<dbReference type="Gene3D" id="3.40.50.1980">
    <property type="entry name" value="Nitrogenase molybdenum iron protein domain"/>
    <property type="match status" value="2"/>
</dbReference>
<evidence type="ECO:0000259" key="3">
    <source>
        <dbReference type="PROSITE" id="PS50983"/>
    </source>
</evidence>
<dbReference type="EMBL" id="BMRJ01000001">
    <property type="protein sequence ID" value="GGR20650.1"/>
    <property type="molecule type" value="Genomic_DNA"/>
</dbReference>
<reference evidence="4" key="2">
    <citation type="submission" date="2020-09" db="EMBL/GenBank/DDBJ databases">
        <authorList>
            <person name="Sun Q."/>
            <person name="Ohkuma M."/>
        </authorList>
    </citation>
    <scope>NUCLEOTIDE SEQUENCE</scope>
    <source>
        <strain evidence="4">JCM 3346</strain>
    </source>
</reference>
<feature type="chain" id="PRO_5037656508" evidence="2">
    <location>
        <begin position="35"/>
        <end position="377"/>
    </location>
</feature>
<evidence type="ECO:0000313" key="5">
    <source>
        <dbReference type="Proteomes" id="UP000610303"/>
    </source>
</evidence>
<proteinExistence type="inferred from homology"/>
<accession>A0A918CF16</accession>
<feature type="signal peptide" evidence="2">
    <location>
        <begin position="1"/>
        <end position="34"/>
    </location>
</feature>
<dbReference type="InterPro" id="IPR050902">
    <property type="entry name" value="ABC_Transporter_SBP"/>
</dbReference>
<evidence type="ECO:0000313" key="4">
    <source>
        <dbReference type="EMBL" id="GGR20650.1"/>
    </source>
</evidence>
<comment type="caution">
    <text evidence="4">The sequence shown here is derived from an EMBL/GenBank/DDBJ whole genome shotgun (WGS) entry which is preliminary data.</text>
</comment>
<dbReference type="AlphaFoldDB" id="A0A918CF16"/>
<dbReference type="PANTHER" id="PTHR30535:SF4">
    <property type="entry name" value="HEMIN-BINDING PERIPLASMIC PROTEIN HMUT"/>
    <property type="match status" value="1"/>
</dbReference>
<dbReference type="RefSeq" id="WP_189084395.1">
    <property type="nucleotide sequence ID" value="NZ_BMRJ01000001.1"/>
</dbReference>
<feature type="domain" description="Fe/B12 periplasmic-binding" evidence="3">
    <location>
        <begin position="105"/>
        <end position="371"/>
    </location>
</feature>
<dbReference type="SUPFAM" id="SSF53807">
    <property type="entry name" value="Helical backbone' metal receptor"/>
    <property type="match status" value="1"/>
</dbReference>
<organism evidence="4 5">
    <name type="scientific">Agromyces mediolanus</name>
    <name type="common">Corynebacterium mediolanum</name>
    <dbReference type="NCBI Taxonomy" id="41986"/>
    <lineage>
        <taxon>Bacteria</taxon>
        <taxon>Bacillati</taxon>
        <taxon>Actinomycetota</taxon>
        <taxon>Actinomycetes</taxon>
        <taxon>Micrococcales</taxon>
        <taxon>Microbacteriaceae</taxon>
        <taxon>Agromyces</taxon>
    </lineage>
</organism>
<dbReference type="Proteomes" id="UP000610303">
    <property type="component" value="Unassembled WGS sequence"/>
</dbReference>
<protein>
    <submittedName>
        <fullName evidence="4">ABC transporter substrate-binding protein</fullName>
    </submittedName>
</protein>
<keyword evidence="5" id="KW-1185">Reference proteome</keyword>
<sequence>MTSRTSPRSARTRLAALATLAVVLLSGCATGAAAGPAAVAPNCVDAEVPFAELAIEQTPRETVGESTACLADSALPVVESDEQPALPVTVTDAKGNEVTVEDASRILPLDISGSLAATVFGLGLGDRVVGRDGSTGFAEAAELPVVTHGGHSITAEAILALDPSVVITDTTLGPIDVLDQLRDAGIPVVLTTSERSLDTIDVLIEQVSTALGVPERGALLAAQVDEELARTTAEIAAAVPADPEVRPRVLFLYVRGSANVYYLFGEESGADALIEAIGGVDIAGEIGWKGMRPVTAEALVAAQPDVVLLMTDGLESVGGVDGLLERVPALASTPAGEHRRFVDMADTEILSFGPRAPHIVEALARAVWAPTQSGPLP</sequence>
<name>A0A918CF16_AGRME</name>
<evidence type="ECO:0000256" key="1">
    <source>
        <dbReference type="ARBA" id="ARBA00008814"/>
    </source>
</evidence>